<organism evidence="1 2">
    <name type="scientific">Ridgeia piscesae</name>
    <name type="common">Tubeworm</name>
    <dbReference type="NCBI Taxonomy" id="27915"/>
    <lineage>
        <taxon>Eukaryota</taxon>
        <taxon>Metazoa</taxon>
        <taxon>Spiralia</taxon>
        <taxon>Lophotrochozoa</taxon>
        <taxon>Annelida</taxon>
        <taxon>Polychaeta</taxon>
        <taxon>Sedentaria</taxon>
        <taxon>Canalipalpata</taxon>
        <taxon>Sabellida</taxon>
        <taxon>Siboglinidae</taxon>
        <taxon>Ridgeia</taxon>
    </lineage>
</organism>
<keyword evidence="2" id="KW-1185">Reference proteome</keyword>
<proteinExistence type="predicted"/>
<dbReference type="EMBL" id="JAODUO010001878">
    <property type="protein sequence ID" value="KAK2157425.1"/>
    <property type="molecule type" value="Genomic_DNA"/>
</dbReference>
<reference evidence="1" key="1">
    <citation type="journal article" date="2023" name="Mol. Biol. Evol.">
        <title>Third-Generation Sequencing Reveals the Adaptive Role of the Epigenome in Three Deep-Sea Polychaetes.</title>
        <authorList>
            <person name="Perez M."/>
            <person name="Aroh O."/>
            <person name="Sun Y."/>
            <person name="Lan Y."/>
            <person name="Juniper S.K."/>
            <person name="Young C.R."/>
            <person name="Angers B."/>
            <person name="Qian P.Y."/>
        </authorList>
    </citation>
    <scope>NUCLEOTIDE SEQUENCE</scope>
    <source>
        <strain evidence="1">R07B-5</strain>
    </source>
</reference>
<comment type="caution">
    <text evidence="1">The sequence shown here is derived from an EMBL/GenBank/DDBJ whole genome shotgun (WGS) entry which is preliminary data.</text>
</comment>
<protein>
    <submittedName>
        <fullName evidence="1">Uncharacterized protein</fullName>
    </submittedName>
</protein>
<dbReference type="AlphaFoldDB" id="A0AAD9JSK4"/>
<gene>
    <name evidence="1" type="ORF">NP493_1878g00022</name>
</gene>
<dbReference type="Proteomes" id="UP001209878">
    <property type="component" value="Unassembled WGS sequence"/>
</dbReference>
<sequence length="182" mass="20541">MQNSDSKNLATYLLLTHLPLHTSTYPRQQNMNKTHNLHIYILLSCYPCTAHTVTASCQSLPPTGLQDNISITDEQVEFVMEETKVHCQTQDISVFDNIAEILPRLPDSENGPAPVATEHFLCGYRYADGPRSLMFSLEELVGIRCCYLEMSREELDIAILSCGMHMSKITSHGRYSEEDAEN</sequence>
<accession>A0AAD9JSK4</accession>
<name>A0AAD9JSK4_RIDPI</name>
<evidence type="ECO:0000313" key="2">
    <source>
        <dbReference type="Proteomes" id="UP001209878"/>
    </source>
</evidence>
<evidence type="ECO:0000313" key="1">
    <source>
        <dbReference type="EMBL" id="KAK2157425.1"/>
    </source>
</evidence>